<dbReference type="AlphaFoldDB" id="A0A8S2XFL9"/>
<feature type="compositionally biased region" description="Basic and acidic residues" evidence="1">
    <location>
        <begin position="64"/>
        <end position="77"/>
    </location>
</feature>
<feature type="non-terminal residue" evidence="3">
    <location>
        <position position="77"/>
    </location>
</feature>
<dbReference type="Proteomes" id="UP000677228">
    <property type="component" value="Unassembled WGS sequence"/>
</dbReference>
<protein>
    <submittedName>
        <fullName evidence="3">Uncharacterized protein</fullName>
    </submittedName>
</protein>
<dbReference type="EMBL" id="CAJOBA010093215">
    <property type="protein sequence ID" value="CAF4493273.1"/>
    <property type="molecule type" value="Genomic_DNA"/>
</dbReference>
<proteinExistence type="predicted"/>
<evidence type="ECO:0000313" key="4">
    <source>
        <dbReference type="Proteomes" id="UP000682733"/>
    </source>
</evidence>
<feature type="region of interest" description="Disordered" evidence="1">
    <location>
        <begin position="47"/>
        <end position="77"/>
    </location>
</feature>
<dbReference type="Proteomes" id="UP000682733">
    <property type="component" value="Unassembled WGS sequence"/>
</dbReference>
<name>A0A8S2XFL9_9BILA</name>
<reference evidence="3" key="1">
    <citation type="submission" date="2021-02" db="EMBL/GenBank/DDBJ databases">
        <authorList>
            <person name="Nowell W R."/>
        </authorList>
    </citation>
    <scope>NUCLEOTIDE SEQUENCE</scope>
</reference>
<organism evidence="3 4">
    <name type="scientific">Didymodactylos carnosus</name>
    <dbReference type="NCBI Taxonomy" id="1234261"/>
    <lineage>
        <taxon>Eukaryota</taxon>
        <taxon>Metazoa</taxon>
        <taxon>Spiralia</taxon>
        <taxon>Gnathifera</taxon>
        <taxon>Rotifera</taxon>
        <taxon>Eurotatoria</taxon>
        <taxon>Bdelloidea</taxon>
        <taxon>Philodinida</taxon>
        <taxon>Philodinidae</taxon>
        <taxon>Didymodactylos</taxon>
    </lineage>
</organism>
<feature type="compositionally biased region" description="Basic and acidic residues" evidence="1">
    <location>
        <begin position="47"/>
        <end position="57"/>
    </location>
</feature>
<accession>A0A8S2XFL9</accession>
<feature type="non-terminal residue" evidence="3">
    <location>
        <position position="1"/>
    </location>
</feature>
<evidence type="ECO:0000313" key="3">
    <source>
        <dbReference type="EMBL" id="CAF4493273.1"/>
    </source>
</evidence>
<comment type="caution">
    <text evidence="3">The sequence shown here is derived from an EMBL/GenBank/DDBJ whole genome shotgun (WGS) entry which is preliminary data.</text>
</comment>
<evidence type="ECO:0000313" key="2">
    <source>
        <dbReference type="EMBL" id="CAF1648598.1"/>
    </source>
</evidence>
<gene>
    <name evidence="2" type="ORF">OVA965_LOCUS44695</name>
    <name evidence="3" type="ORF">TMI583_LOCUS47654</name>
</gene>
<sequence length="77" mass="9129">ECFRENTFSEKNVNSVDNVADTLLQLTYDLEEDIMALKEKLIQERNNARQEKSRLEEDIASTVKRNDQQERINRTLK</sequence>
<dbReference type="EMBL" id="CAJNOK010065194">
    <property type="protein sequence ID" value="CAF1648598.1"/>
    <property type="molecule type" value="Genomic_DNA"/>
</dbReference>
<evidence type="ECO:0000256" key="1">
    <source>
        <dbReference type="SAM" id="MobiDB-lite"/>
    </source>
</evidence>